<name>A0AAD1YS22_9LAMI</name>
<proteinExistence type="predicted"/>
<dbReference type="AlphaFoldDB" id="A0AAD1YS22"/>
<sequence length="101" mass="11347">MASHFPGVLIFIALIFSVEGSNVSTVTAKGAPVKHQSPWRCLAIIGVCDNKTLNDTRCKVLCVDYFTDLNEFGYCEQMPGVSHTFCYCEYNCYKHRIAMLN</sequence>
<accession>A0AAD1YS22</accession>
<protein>
    <submittedName>
        <fullName evidence="2">Uncharacterized protein</fullName>
    </submittedName>
</protein>
<gene>
    <name evidence="2" type="ORF">FPE_LOCUS2864</name>
</gene>
<evidence type="ECO:0000256" key="1">
    <source>
        <dbReference type="SAM" id="SignalP"/>
    </source>
</evidence>
<dbReference type="Proteomes" id="UP000834106">
    <property type="component" value="Chromosome 2"/>
</dbReference>
<reference evidence="2" key="1">
    <citation type="submission" date="2023-05" db="EMBL/GenBank/DDBJ databases">
        <authorList>
            <person name="Huff M."/>
        </authorList>
    </citation>
    <scope>NUCLEOTIDE SEQUENCE</scope>
</reference>
<feature type="signal peptide" evidence="1">
    <location>
        <begin position="1"/>
        <end position="20"/>
    </location>
</feature>
<evidence type="ECO:0000313" key="2">
    <source>
        <dbReference type="EMBL" id="CAI9755433.1"/>
    </source>
</evidence>
<dbReference type="EMBL" id="OU503037">
    <property type="protein sequence ID" value="CAI9755433.1"/>
    <property type="molecule type" value="Genomic_DNA"/>
</dbReference>
<feature type="chain" id="PRO_5042183663" evidence="1">
    <location>
        <begin position="21"/>
        <end position="101"/>
    </location>
</feature>
<keyword evidence="3" id="KW-1185">Reference proteome</keyword>
<keyword evidence="1" id="KW-0732">Signal</keyword>
<organism evidence="2 3">
    <name type="scientific">Fraxinus pennsylvanica</name>
    <dbReference type="NCBI Taxonomy" id="56036"/>
    <lineage>
        <taxon>Eukaryota</taxon>
        <taxon>Viridiplantae</taxon>
        <taxon>Streptophyta</taxon>
        <taxon>Embryophyta</taxon>
        <taxon>Tracheophyta</taxon>
        <taxon>Spermatophyta</taxon>
        <taxon>Magnoliopsida</taxon>
        <taxon>eudicotyledons</taxon>
        <taxon>Gunneridae</taxon>
        <taxon>Pentapetalae</taxon>
        <taxon>asterids</taxon>
        <taxon>lamiids</taxon>
        <taxon>Lamiales</taxon>
        <taxon>Oleaceae</taxon>
        <taxon>Oleeae</taxon>
        <taxon>Fraxinus</taxon>
    </lineage>
</organism>
<evidence type="ECO:0000313" key="3">
    <source>
        <dbReference type="Proteomes" id="UP000834106"/>
    </source>
</evidence>